<reference evidence="1" key="2">
    <citation type="journal article" date="2015" name="Fish Shellfish Immunol.">
        <title>Early steps in the European eel (Anguilla anguilla)-Vibrio vulnificus interaction in the gills: Role of the RtxA13 toxin.</title>
        <authorList>
            <person name="Callol A."/>
            <person name="Pajuelo D."/>
            <person name="Ebbesson L."/>
            <person name="Teles M."/>
            <person name="MacKenzie S."/>
            <person name="Amaro C."/>
        </authorList>
    </citation>
    <scope>NUCLEOTIDE SEQUENCE</scope>
</reference>
<accession>A0A0E9X0C9</accession>
<dbReference type="EMBL" id="GBXM01012528">
    <property type="protein sequence ID" value="JAH96049.1"/>
    <property type="molecule type" value="Transcribed_RNA"/>
</dbReference>
<name>A0A0E9X0C9_ANGAN</name>
<protein>
    <submittedName>
        <fullName evidence="1">Uncharacterized protein</fullName>
    </submittedName>
</protein>
<organism evidence="1">
    <name type="scientific">Anguilla anguilla</name>
    <name type="common">European freshwater eel</name>
    <name type="synonym">Muraena anguilla</name>
    <dbReference type="NCBI Taxonomy" id="7936"/>
    <lineage>
        <taxon>Eukaryota</taxon>
        <taxon>Metazoa</taxon>
        <taxon>Chordata</taxon>
        <taxon>Craniata</taxon>
        <taxon>Vertebrata</taxon>
        <taxon>Euteleostomi</taxon>
        <taxon>Actinopterygii</taxon>
        <taxon>Neopterygii</taxon>
        <taxon>Teleostei</taxon>
        <taxon>Anguilliformes</taxon>
        <taxon>Anguillidae</taxon>
        <taxon>Anguilla</taxon>
    </lineage>
</organism>
<proteinExistence type="predicted"/>
<reference evidence="1" key="1">
    <citation type="submission" date="2014-11" db="EMBL/GenBank/DDBJ databases">
        <authorList>
            <person name="Amaro Gonzalez C."/>
        </authorList>
    </citation>
    <scope>NUCLEOTIDE SEQUENCE</scope>
</reference>
<dbReference type="AlphaFoldDB" id="A0A0E9X0C9"/>
<sequence>MPLRTFFYLISAHWRLRFRTDFANISFIGIDYSVYSLPPFTVNPILIKLCRKSIDS</sequence>
<evidence type="ECO:0000313" key="1">
    <source>
        <dbReference type="EMBL" id="JAH96049.1"/>
    </source>
</evidence>